<dbReference type="CDD" id="cd06719">
    <property type="entry name" value="PDZ2-4_Nma111p-like"/>
    <property type="match status" value="1"/>
</dbReference>
<evidence type="ECO:0000313" key="5">
    <source>
        <dbReference type="Proteomes" id="UP000078561"/>
    </source>
</evidence>
<dbReference type="Proteomes" id="UP000078561">
    <property type="component" value="Unassembled WGS sequence"/>
</dbReference>
<dbReference type="PANTHER" id="PTHR46366">
    <property type="entry name" value="PRO-APOPTOTIC SERINE PROTEASE NMA111"/>
    <property type="match status" value="1"/>
</dbReference>
<evidence type="ECO:0000256" key="2">
    <source>
        <dbReference type="SAM" id="MobiDB-lite"/>
    </source>
</evidence>
<dbReference type="STRING" id="4829.A0A168PJ17"/>
<dbReference type="Gene3D" id="2.40.10.120">
    <property type="match status" value="1"/>
</dbReference>
<dbReference type="InterPro" id="IPR001478">
    <property type="entry name" value="PDZ"/>
</dbReference>
<feature type="domain" description="PDZ" evidence="3">
    <location>
        <begin position="263"/>
        <end position="341"/>
    </location>
</feature>
<keyword evidence="1" id="KW-0677">Repeat</keyword>
<dbReference type="Gene3D" id="2.30.42.10">
    <property type="match status" value="2"/>
</dbReference>
<dbReference type="EMBL" id="LT553855">
    <property type="protein sequence ID" value="SAM02486.1"/>
    <property type="molecule type" value="Genomic_DNA"/>
</dbReference>
<organism evidence="4">
    <name type="scientific">Absidia glauca</name>
    <name type="common">Pin mould</name>
    <dbReference type="NCBI Taxonomy" id="4829"/>
    <lineage>
        <taxon>Eukaryota</taxon>
        <taxon>Fungi</taxon>
        <taxon>Fungi incertae sedis</taxon>
        <taxon>Mucoromycota</taxon>
        <taxon>Mucoromycotina</taxon>
        <taxon>Mucoromycetes</taxon>
        <taxon>Mucorales</taxon>
        <taxon>Cunninghamellaceae</taxon>
        <taxon>Absidia</taxon>
    </lineage>
</organism>
<dbReference type="OMA" id="FWGHCVF"/>
<feature type="domain" description="PDZ" evidence="3">
    <location>
        <begin position="837"/>
        <end position="918"/>
    </location>
</feature>
<dbReference type="FunCoup" id="A0A168PJ17">
    <property type="interactions" value="45"/>
</dbReference>
<name>A0A168PJ17_ABSGL</name>
<dbReference type="InterPro" id="IPR036034">
    <property type="entry name" value="PDZ_sf"/>
</dbReference>
<keyword evidence="5" id="KW-1185">Reference proteome</keyword>
<protein>
    <recommendedName>
        <fullName evidence="3">PDZ domain-containing protein</fullName>
    </recommendedName>
</protein>
<dbReference type="PANTHER" id="PTHR46366:SF8">
    <property type="entry name" value="PRO-APOPTOTIC SERINE PROTEASE NMA111"/>
    <property type="match status" value="1"/>
</dbReference>
<dbReference type="SUPFAM" id="SSF50494">
    <property type="entry name" value="Trypsin-like serine proteases"/>
    <property type="match status" value="2"/>
</dbReference>
<dbReference type="SUPFAM" id="SSF50156">
    <property type="entry name" value="PDZ domain-like"/>
    <property type="match status" value="3"/>
</dbReference>
<dbReference type="CDD" id="cd06786">
    <property type="entry name" value="cpPDZ1_ScNma111-like"/>
    <property type="match status" value="1"/>
</dbReference>
<dbReference type="AlphaFoldDB" id="A0A168PJ17"/>
<feature type="region of interest" description="Disordered" evidence="2">
    <location>
        <begin position="1"/>
        <end position="33"/>
    </location>
</feature>
<proteinExistence type="predicted"/>
<evidence type="ECO:0000256" key="1">
    <source>
        <dbReference type="ARBA" id="ARBA00022737"/>
    </source>
</evidence>
<dbReference type="InterPro" id="IPR025926">
    <property type="entry name" value="PDZ-like_dom"/>
</dbReference>
<reference evidence="4" key="1">
    <citation type="submission" date="2016-04" db="EMBL/GenBank/DDBJ databases">
        <authorList>
            <person name="Evans L.H."/>
            <person name="Alamgir A."/>
            <person name="Owens N."/>
            <person name="Weber N.D."/>
            <person name="Virtaneva K."/>
            <person name="Barbian K."/>
            <person name="Babar A."/>
            <person name="Rosenke K."/>
        </authorList>
    </citation>
    <scope>NUCLEOTIDE SEQUENCE [LARGE SCALE GENOMIC DNA]</scope>
    <source>
        <strain evidence="4">CBS 101.48</strain>
    </source>
</reference>
<dbReference type="Pfam" id="PF13365">
    <property type="entry name" value="Trypsin_2"/>
    <property type="match status" value="1"/>
</dbReference>
<gene>
    <name evidence="4" type="primary">ABSGL_08279.1 scaffold 9741</name>
</gene>
<dbReference type="Pfam" id="PF12812">
    <property type="entry name" value="PDZ_1"/>
    <property type="match status" value="2"/>
</dbReference>
<dbReference type="InterPro" id="IPR009003">
    <property type="entry name" value="Peptidase_S1_PA"/>
</dbReference>
<dbReference type="OrthoDB" id="4217619at2759"/>
<feature type="compositionally biased region" description="Basic and acidic residues" evidence="2">
    <location>
        <begin position="7"/>
        <end position="20"/>
    </location>
</feature>
<dbReference type="SMART" id="SM00228">
    <property type="entry name" value="PDZ"/>
    <property type="match status" value="2"/>
</dbReference>
<accession>A0A168PJ17</accession>
<dbReference type="InParanoid" id="A0A168PJ17"/>
<evidence type="ECO:0000313" key="4">
    <source>
        <dbReference type="EMBL" id="SAM02486.1"/>
    </source>
</evidence>
<evidence type="ECO:0000259" key="3">
    <source>
        <dbReference type="SMART" id="SM00228"/>
    </source>
</evidence>
<sequence length="957" mass="106190">MANLVPEHIDRTFPKDHNFEGGDSPASTPSLHAAKRRKMDTTTNLMNGDLAPAATMDSASLSNPSKWQDTIESIVKAIVSIRFSQVAAFDTEGEAICHDHEEVDVYPIYRDPIHDFGFLKFDPSKIKYMPVTQVELHPELAKVGLDIRVVGNDAGEKLSILAGSISRLDRNTPDYGDLTYNDFNTFYLQAASSTSGGSSGSPVIDIDGNAVALQAGGHTKAATDFFLPLDRIKRALGFVQKGLSVPRGDIQTQFVYRPYDEARRLGLRPETEEKLRSMFKEEIGLLVAEAVLPGGPAHGKLEEGDILLTMDGHHITTFVPFEEMLDSHVGKDISVGIERGGKYMEFTIPVGDLHAITPDRYVEIGGSKLNEVSYQLARVYCVPCRGVYVCEPSGMFRLDGPDNGWIIKSVDDKATPNLDTFIQVMKEIPDRARVPVVYYSISDAHTIMMSVVQVERHWSSFRLAVRNDETGLWDFTDLGDAPAPPPMVPSTKKYIELDASMGPCKDLIRCLVKVNYYMPCRMDGFPRSRKQGTGAIVDAERGLVIVGRNLVPTSMGDLILTFAESIVIPAKVLFLHPTQNYTIVQYDPKLIGETNVLSAPLSDEPLLQGRKVTLVAHNRNQRPVCLPTAVTDVTCVTIPHSGTPRFRAINMDAITLDTPLALQCSSGLLADANGYVQGFWFSFLGDRNMNGQDNEYHLGLGVSTIKPVLERFQQQQVHHESLSLRMLNAELVPIQMAQASAMGLSSDWIKKVEEANSAKHQLFMVIRTEAETESAKVLDELDLILTINGKVVTRMQETDVQYESDELDMTILRQKKEMNVKVKTTLESGDGTSRIVFWAGAMLTEPHKAVLQQSKSLPSRIYISSRSKGSPAYMYGLAPTMWITHINSVKVETLDDLIDAVKNTLDNTYVRVRCVTFDNVPAMLSVKMVYHYFPLVDMVKDSKSECGWSKREIDLNA</sequence>